<dbReference type="AlphaFoldDB" id="A0A371CWZ2"/>
<protein>
    <submittedName>
        <fullName evidence="2">Uncharacterized protein</fullName>
    </submittedName>
</protein>
<evidence type="ECO:0000313" key="3">
    <source>
        <dbReference type="Proteomes" id="UP000256964"/>
    </source>
</evidence>
<accession>A0A371CWZ2</accession>
<name>A0A371CWZ2_9APHY</name>
<dbReference type="Proteomes" id="UP000256964">
    <property type="component" value="Unassembled WGS sequence"/>
</dbReference>
<evidence type="ECO:0000313" key="2">
    <source>
        <dbReference type="EMBL" id="RDX44787.1"/>
    </source>
</evidence>
<sequence length="236" mass="26149">MSRSIHIPPHFNFSRRLLVSRPRRKGSPESSEQQRPWRRCSDLQARHEHRGPSIEYSSRVSGKVIACSLRAVQSSPTRPLPAARERRRGPTRTLQRHESSVESSASPLDAVTRRTLERRSRAEIDTDKDTSVKVRTNSGTTRRVHTSGASKPRTRTRCSALSSATSRPSLVALTPTSNPACTRAAGRTAITNVHNLPASASGSQTSLKPGLGWVHSRATRARSRMLRRPLWDSEGP</sequence>
<feature type="region of interest" description="Disordered" evidence="1">
    <location>
        <begin position="72"/>
        <end position="110"/>
    </location>
</feature>
<feature type="region of interest" description="Disordered" evidence="1">
    <location>
        <begin position="17"/>
        <end position="39"/>
    </location>
</feature>
<reference evidence="2 3" key="1">
    <citation type="journal article" date="2018" name="Biotechnol. Biofuels">
        <title>Integrative visual omics of the white-rot fungus Polyporus brumalis exposes the biotechnological potential of its oxidative enzymes for delignifying raw plant biomass.</title>
        <authorList>
            <person name="Miyauchi S."/>
            <person name="Rancon A."/>
            <person name="Drula E."/>
            <person name="Hage H."/>
            <person name="Chaduli D."/>
            <person name="Favel A."/>
            <person name="Grisel S."/>
            <person name="Henrissat B."/>
            <person name="Herpoel-Gimbert I."/>
            <person name="Ruiz-Duenas F.J."/>
            <person name="Chevret D."/>
            <person name="Hainaut M."/>
            <person name="Lin J."/>
            <person name="Wang M."/>
            <person name="Pangilinan J."/>
            <person name="Lipzen A."/>
            <person name="Lesage-Meessen L."/>
            <person name="Navarro D."/>
            <person name="Riley R."/>
            <person name="Grigoriev I.V."/>
            <person name="Zhou S."/>
            <person name="Raouche S."/>
            <person name="Rosso M.N."/>
        </authorList>
    </citation>
    <scope>NUCLEOTIDE SEQUENCE [LARGE SCALE GENOMIC DNA]</scope>
    <source>
        <strain evidence="2 3">BRFM 1820</strain>
    </source>
</reference>
<keyword evidence="3" id="KW-1185">Reference proteome</keyword>
<dbReference type="EMBL" id="KZ857445">
    <property type="protein sequence ID" value="RDX44787.1"/>
    <property type="molecule type" value="Genomic_DNA"/>
</dbReference>
<evidence type="ECO:0000256" key="1">
    <source>
        <dbReference type="SAM" id="MobiDB-lite"/>
    </source>
</evidence>
<gene>
    <name evidence="2" type="ORF">OH76DRAFT_1039624</name>
</gene>
<organism evidence="2 3">
    <name type="scientific">Lentinus brumalis</name>
    <dbReference type="NCBI Taxonomy" id="2498619"/>
    <lineage>
        <taxon>Eukaryota</taxon>
        <taxon>Fungi</taxon>
        <taxon>Dikarya</taxon>
        <taxon>Basidiomycota</taxon>
        <taxon>Agaricomycotina</taxon>
        <taxon>Agaricomycetes</taxon>
        <taxon>Polyporales</taxon>
        <taxon>Polyporaceae</taxon>
        <taxon>Lentinus</taxon>
    </lineage>
</organism>
<proteinExistence type="predicted"/>